<dbReference type="InterPro" id="IPR010994">
    <property type="entry name" value="RuvA_2-like"/>
</dbReference>
<dbReference type="NCBIfam" id="TIGR00426">
    <property type="entry name" value="competence protein ComEA helix-hairpin-helix repeat region"/>
    <property type="match status" value="1"/>
</dbReference>
<sequence length="193" mass="20485">MIFRHGFSSSANEISVEISDTGVREIGQVAIKQDLLIHVTGAVNQEGVYKVKSGDRIVDVLRLAGGATPLANLSSINLAEKVKDGQRIVVPEKTPTVSSVSVQRINISPAGKQGSKQASSSKTEKTGVFSGKVNVNSADVKALCQVKGIGESMAKRIVEYREKSGPFAKLEDLTKVKGIGKGKLGKIREQIGL</sequence>
<dbReference type="SUPFAM" id="SSF47781">
    <property type="entry name" value="RuvA domain 2-like"/>
    <property type="match status" value="1"/>
</dbReference>
<comment type="caution">
    <text evidence="2">The sequence shown here is derived from an EMBL/GenBank/DDBJ whole genome shotgun (WGS) entry which is preliminary data.</text>
</comment>
<dbReference type="Pfam" id="PF12836">
    <property type="entry name" value="HHH_3"/>
    <property type="match status" value="1"/>
</dbReference>
<dbReference type="AlphaFoldDB" id="A0A1F4TIR9"/>
<dbReference type="PANTHER" id="PTHR21180:SF32">
    <property type="entry name" value="ENDONUCLEASE_EXONUCLEASE_PHOSPHATASE FAMILY DOMAIN-CONTAINING PROTEIN 1"/>
    <property type="match status" value="1"/>
</dbReference>
<evidence type="ECO:0000259" key="1">
    <source>
        <dbReference type="SMART" id="SM00278"/>
    </source>
</evidence>
<accession>A0A1F4TIR9</accession>
<feature type="domain" description="Helix-hairpin-helix DNA-binding motif class 1" evidence="1">
    <location>
        <begin position="171"/>
        <end position="190"/>
    </location>
</feature>
<dbReference type="PANTHER" id="PTHR21180">
    <property type="entry name" value="ENDONUCLEASE/EXONUCLEASE/PHOSPHATASE FAMILY DOMAIN-CONTAINING PROTEIN 1"/>
    <property type="match status" value="1"/>
</dbReference>
<dbReference type="InterPro" id="IPR003583">
    <property type="entry name" value="Hlx-hairpin-Hlx_DNA-bd_motif"/>
</dbReference>
<proteinExistence type="predicted"/>
<dbReference type="GO" id="GO:0003677">
    <property type="term" value="F:DNA binding"/>
    <property type="evidence" value="ECO:0007669"/>
    <property type="project" value="InterPro"/>
</dbReference>
<name>A0A1F4TIR9_UNCSA</name>
<feature type="domain" description="Helix-hairpin-helix DNA-binding motif class 1" evidence="1">
    <location>
        <begin position="141"/>
        <end position="160"/>
    </location>
</feature>
<dbReference type="GO" id="GO:0015628">
    <property type="term" value="P:protein secretion by the type II secretion system"/>
    <property type="evidence" value="ECO:0007669"/>
    <property type="project" value="TreeGrafter"/>
</dbReference>
<dbReference type="Pfam" id="PF10531">
    <property type="entry name" value="SLBB"/>
    <property type="match status" value="1"/>
</dbReference>
<dbReference type="GO" id="GO:0015627">
    <property type="term" value="C:type II protein secretion system complex"/>
    <property type="evidence" value="ECO:0007669"/>
    <property type="project" value="TreeGrafter"/>
</dbReference>
<protein>
    <recommendedName>
        <fullName evidence="1">Helix-hairpin-helix DNA-binding motif class 1 domain-containing protein</fullName>
    </recommendedName>
</protein>
<dbReference type="InterPro" id="IPR019554">
    <property type="entry name" value="Soluble_ligand-bd"/>
</dbReference>
<dbReference type="EMBL" id="MEUI01000048">
    <property type="protein sequence ID" value="OGC32618.1"/>
    <property type="molecule type" value="Genomic_DNA"/>
</dbReference>
<evidence type="ECO:0000313" key="2">
    <source>
        <dbReference type="EMBL" id="OGC32618.1"/>
    </source>
</evidence>
<dbReference type="InterPro" id="IPR004509">
    <property type="entry name" value="Competence_ComEA_HhH"/>
</dbReference>
<reference evidence="2 3" key="1">
    <citation type="journal article" date="2016" name="Nat. Commun.">
        <title>Thousands of microbial genomes shed light on interconnected biogeochemical processes in an aquifer system.</title>
        <authorList>
            <person name="Anantharaman K."/>
            <person name="Brown C.T."/>
            <person name="Hug L.A."/>
            <person name="Sharon I."/>
            <person name="Castelle C.J."/>
            <person name="Probst A.J."/>
            <person name="Thomas B.C."/>
            <person name="Singh A."/>
            <person name="Wilkins M.J."/>
            <person name="Karaoz U."/>
            <person name="Brodie E.L."/>
            <person name="Williams K.H."/>
            <person name="Hubbard S.S."/>
            <person name="Banfield J.F."/>
        </authorList>
    </citation>
    <scope>NUCLEOTIDE SEQUENCE [LARGE SCALE GENOMIC DNA]</scope>
</reference>
<dbReference type="InterPro" id="IPR051675">
    <property type="entry name" value="Endo/Exo/Phosphatase_dom_1"/>
</dbReference>
<dbReference type="Proteomes" id="UP000177309">
    <property type="component" value="Unassembled WGS sequence"/>
</dbReference>
<dbReference type="GO" id="GO:0006281">
    <property type="term" value="P:DNA repair"/>
    <property type="evidence" value="ECO:0007669"/>
    <property type="project" value="InterPro"/>
</dbReference>
<gene>
    <name evidence="2" type="ORF">A2462_01970</name>
</gene>
<dbReference type="Gene3D" id="1.10.150.320">
    <property type="entry name" value="Photosystem II 12 kDa extrinsic protein"/>
    <property type="match status" value="1"/>
</dbReference>
<dbReference type="Gene3D" id="3.10.560.10">
    <property type="entry name" value="Outer membrane lipoprotein wza domain like"/>
    <property type="match status" value="1"/>
</dbReference>
<organism evidence="2 3">
    <name type="scientific">candidate division WOR-1 bacterium RIFOXYC2_FULL_41_25</name>
    <dbReference type="NCBI Taxonomy" id="1802586"/>
    <lineage>
        <taxon>Bacteria</taxon>
        <taxon>Bacillati</taxon>
        <taxon>Saganbacteria</taxon>
    </lineage>
</organism>
<dbReference type="SMART" id="SM00278">
    <property type="entry name" value="HhH1"/>
    <property type="match status" value="2"/>
</dbReference>
<evidence type="ECO:0000313" key="3">
    <source>
        <dbReference type="Proteomes" id="UP000177309"/>
    </source>
</evidence>